<gene>
    <name evidence="1" type="ORF">VaNZ11_007764</name>
</gene>
<comment type="caution">
    <text evidence="1">The sequence shown here is derived from an EMBL/GenBank/DDBJ whole genome shotgun (WGS) entry which is preliminary data.</text>
</comment>
<protein>
    <recommendedName>
        <fullName evidence="3">Integrase zinc-binding domain-containing protein</fullName>
    </recommendedName>
</protein>
<dbReference type="Proteomes" id="UP001165090">
    <property type="component" value="Unassembled WGS sequence"/>
</dbReference>
<organism evidence="1 2">
    <name type="scientific">Volvox africanus</name>
    <dbReference type="NCBI Taxonomy" id="51714"/>
    <lineage>
        <taxon>Eukaryota</taxon>
        <taxon>Viridiplantae</taxon>
        <taxon>Chlorophyta</taxon>
        <taxon>core chlorophytes</taxon>
        <taxon>Chlorophyceae</taxon>
        <taxon>CS clade</taxon>
        <taxon>Chlamydomonadales</taxon>
        <taxon>Volvocaceae</taxon>
        <taxon>Volvox</taxon>
    </lineage>
</organism>
<accession>A0ABQ5S5F9</accession>
<reference evidence="1 2" key="1">
    <citation type="journal article" date="2023" name="IScience">
        <title>Expanded male sex-determining region conserved during the evolution of homothallism in the green alga Volvox.</title>
        <authorList>
            <person name="Yamamoto K."/>
            <person name="Matsuzaki R."/>
            <person name="Mahakham W."/>
            <person name="Heman W."/>
            <person name="Sekimoto H."/>
            <person name="Kawachi M."/>
            <person name="Minakuchi Y."/>
            <person name="Toyoda A."/>
            <person name="Nozaki H."/>
        </authorList>
    </citation>
    <scope>NUCLEOTIDE SEQUENCE [LARGE SCALE GENOMIC DNA]</scope>
    <source>
        <strain evidence="1 2">NIES-4468</strain>
    </source>
</reference>
<evidence type="ECO:0000313" key="1">
    <source>
        <dbReference type="EMBL" id="GLI64506.1"/>
    </source>
</evidence>
<evidence type="ECO:0008006" key="3">
    <source>
        <dbReference type="Google" id="ProtNLM"/>
    </source>
</evidence>
<dbReference type="EMBL" id="BSDZ01000019">
    <property type="protein sequence ID" value="GLI64506.1"/>
    <property type="molecule type" value="Genomic_DNA"/>
</dbReference>
<keyword evidence="2" id="KW-1185">Reference proteome</keyword>
<evidence type="ECO:0000313" key="2">
    <source>
        <dbReference type="Proteomes" id="UP001165090"/>
    </source>
</evidence>
<name>A0ABQ5S5F9_9CHLO</name>
<proteinExistence type="predicted"/>
<sequence length="130" mass="14658">MEYLSRFDCTWEYIAGRINIADALSRHPSLHAAILAAPVTRSRSQEVPIAADLAQRLKVAYEVDPWFASPNNVEHLHKCNDLWIRQNGLTTQIVVPNDDALRYDTLARFHEDPLAGHPGLYDAHSGGRAW</sequence>